<dbReference type="EMBL" id="DQVM01000026">
    <property type="protein sequence ID" value="HIQ29171.1"/>
    <property type="molecule type" value="Genomic_DNA"/>
</dbReference>
<evidence type="ECO:0000313" key="5">
    <source>
        <dbReference type="EMBL" id="HIQ29171.1"/>
    </source>
</evidence>
<keyword evidence="2 5" id="KW-0808">Transferase</keyword>
<accession>A0A832ZUQ8</accession>
<evidence type="ECO:0000256" key="4">
    <source>
        <dbReference type="ARBA" id="ARBA00023154"/>
    </source>
</evidence>
<dbReference type="CDD" id="cd03358">
    <property type="entry name" value="LbH_WxcM_N_like"/>
    <property type="match status" value="1"/>
</dbReference>
<dbReference type="Gene3D" id="2.160.10.10">
    <property type="entry name" value="Hexapeptide repeat proteins"/>
    <property type="match status" value="1"/>
</dbReference>
<dbReference type="GO" id="GO:0009085">
    <property type="term" value="P:lysine biosynthetic process"/>
    <property type="evidence" value="ECO:0007669"/>
    <property type="project" value="UniProtKB-KW"/>
</dbReference>
<dbReference type="InterPro" id="IPR018357">
    <property type="entry name" value="Hexapep_transf_CS"/>
</dbReference>
<keyword evidence="4" id="KW-0457">Lysine biosynthesis</keyword>
<reference evidence="5" key="1">
    <citation type="journal article" date="2020" name="ISME J.">
        <title>Gammaproteobacteria mediating utilization of methyl-, sulfur- and petroleum organic compounds in deep ocean hydrothermal plumes.</title>
        <authorList>
            <person name="Zhou Z."/>
            <person name="Liu Y."/>
            <person name="Pan J."/>
            <person name="Cron B.R."/>
            <person name="Toner B.M."/>
            <person name="Anantharaman K."/>
            <person name="Breier J.A."/>
            <person name="Dick G.J."/>
            <person name="Li M."/>
        </authorList>
    </citation>
    <scope>NUCLEOTIDE SEQUENCE</scope>
    <source>
        <strain evidence="5">SZUA-1515</strain>
    </source>
</reference>
<dbReference type="InterPro" id="IPR011004">
    <property type="entry name" value="Trimer_LpxA-like_sf"/>
</dbReference>
<dbReference type="GO" id="GO:0019877">
    <property type="term" value="P:diaminopimelate biosynthetic process"/>
    <property type="evidence" value="ECO:0007669"/>
    <property type="project" value="UniProtKB-KW"/>
</dbReference>
<organism evidence="5 6">
    <name type="scientific">Caldiarchaeum subterraneum</name>
    <dbReference type="NCBI Taxonomy" id="311458"/>
    <lineage>
        <taxon>Archaea</taxon>
        <taxon>Nitrososphaerota</taxon>
        <taxon>Candidatus Caldarchaeales</taxon>
        <taxon>Candidatus Caldarchaeaceae</taxon>
        <taxon>Candidatus Caldarchaeum</taxon>
    </lineage>
</organism>
<comment type="caution">
    <text evidence="5">The sequence shown here is derived from an EMBL/GenBank/DDBJ whole genome shotgun (WGS) entry which is preliminary data.</text>
</comment>
<dbReference type="Pfam" id="PF14602">
    <property type="entry name" value="Hexapep_2"/>
    <property type="match status" value="1"/>
</dbReference>
<dbReference type="PANTHER" id="PTHR43300:SF10">
    <property type="entry name" value="2,3,4,5-TETRAHYDROPYRIDINE-2,6-DICARBOXYLATE N-ACETYLTRANSFERASE"/>
    <property type="match status" value="1"/>
</dbReference>
<dbReference type="AlphaFoldDB" id="A0A832ZUQ8"/>
<proteinExistence type="predicted"/>
<sequence length="241" mass="26247">MGFFSKKALSEGVVVDEAIVLGPSTIGPESFVDGFTIIGYPSRAKLLDFLKSNPKNIIAGFEMLDTLSSGSKLGRRCIIRSNCIIYEEVTLRDNVELGHYVLIRSGSTVGYNTRVGSYSQLDGSVEIGDNTNIQSQVYLPHLTRVGSNVFIGPAARVTNDKYPVSKRLVPTIIEDKVIVGAAAILLPGIRIGAEAVIAAGALVTRDVNPSTVVAGAPAREIYTRREYEEKRRIYENRQDKI</sequence>
<name>A0A832ZUQ8_CALS0</name>
<keyword evidence="1" id="KW-0028">Amino-acid biosynthesis</keyword>
<evidence type="ECO:0000313" key="6">
    <source>
        <dbReference type="Proteomes" id="UP000608579"/>
    </source>
</evidence>
<dbReference type="GO" id="GO:0016740">
    <property type="term" value="F:transferase activity"/>
    <property type="evidence" value="ECO:0007669"/>
    <property type="project" value="UniProtKB-KW"/>
</dbReference>
<protein>
    <submittedName>
        <fullName evidence="5">N-acetyltransferase</fullName>
    </submittedName>
</protein>
<evidence type="ECO:0000256" key="2">
    <source>
        <dbReference type="ARBA" id="ARBA00022679"/>
    </source>
</evidence>
<dbReference type="Proteomes" id="UP000608579">
    <property type="component" value="Unassembled WGS sequence"/>
</dbReference>
<dbReference type="PANTHER" id="PTHR43300">
    <property type="entry name" value="ACETYLTRANSFERASE"/>
    <property type="match status" value="1"/>
</dbReference>
<evidence type="ECO:0000256" key="3">
    <source>
        <dbReference type="ARBA" id="ARBA00022915"/>
    </source>
</evidence>
<dbReference type="PROSITE" id="PS00101">
    <property type="entry name" value="HEXAPEP_TRANSFERASES"/>
    <property type="match status" value="1"/>
</dbReference>
<gene>
    <name evidence="5" type="ORF">EYH45_01255</name>
</gene>
<dbReference type="InterPro" id="IPR050179">
    <property type="entry name" value="Trans_hexapeptide_repeat"/>
</dbReference>
<dbReference type="InterPro" id="IPR001451">
    <property type="entry name" value="Hexapep"/>
</dbReference>
<keyword evidence="3" id="KW-0220">Diaminopimelate biosynthesis</keyword>
<dbReference type="SUPFAM" id="SSF51161">
    <property type="entry name" value="Trimeric LpxA-like enzymes"/>
    <property type="match status" value="1"/>
</dbReference>
<evidence type="ECO:0000256" key="1">
    <source>
        <dbReference type="ARBA" id="ARBA00022605"/>
    </source>
</evidence>